<keyword evidence="2" id="KW-1185">Reference proteome</keyword>
<reference evidence="1" key="1">
    <citation type="journal article" date="2023" name="G3 (Bethesda)">
        <title>Whole genome assembly and annotation of the endangered Caribbean coral Acropora cervicornis.</title>
        <authorList>
            <person name="Selwyn J.D."/>
            <person name="Vollmer S.V."/>
        </authorList>
    </citation>
    <scope>NUCLEOTIDE SEQUENCE</scope>
    <source>
        <strain evidence="1">K2</strain>
    </source>
</reference>
<gene>
    <name evidence="1" type="ORF">P5673_005532</name>
</gene>
<name>A0AAD9QYI8_ACRCE</name>
<evidence type="ECO:0000313" key="2">
    <source>
        <dbReference type="Proteomes" id="UP001249851"/>
    </source>
</evidence>
<comment type="caution">
    <text evidence="1">The sequence shown here is derived from an EMBL/GenBank/DDBJ whole genome shotgun (WGS) entry which is preliminary data.</text>
</comment>
<protein>
    <submittedName>
        <fullName evidence="1">Uncharacterized protein</fullName>
    </submittedName>
</protein>
<dbReference type="EMBL" id="JARQWQ010000009">
    <property type="protein sequence ID" value="KAK2569697.1"/>
    <property type="molecule type" value="Genomic_DNA"/>
</dbReference>
<organism evidence="1 2">
    <name type="scientific">Acropora cervicornis</name>
    <name type="common">Staghorn coral</name>
    <dbReference type="NCBI Taxonomy" id="6130"/>
    <lineage>
        <taxon>Eukaryota</taxon>
        <taxon>Metazoa</taxon>
        <taxon>Cnidaria</taxon>
        <taxon>Anthozoa</taxon>
        <taxon>Hexacorallia</taxon>
        <taxon>Scleractinia</taxon>
        <taxon>Astrocoeniina</taxon>
        <taxon>Acroporidae</taxon>
        <taxon>Acropora</taxon>
    </lineage>
</organism>
<dbReference type="AlphaFoldDB" id="A0AAD9QYI8"/>
<accession>A0AAD9QYI8</accession>
<dbReference type="Proteomes" id="UP001249851">
    <property type="component" value="Unassembled WGS sequence"/>
</dbReference>
<reference evidence="1" key="2">
    <citation type="journal article" date="2023" name="Science">
        <title>Genomic signatures of disease resistance in endangered staghorn corals.</title>
        <authorList>
            <person name="Vollmer S.V."/>
            <person name="Selwyn J.D."/>
            <person name="Despard B.A."/>
            <person name="Roesel C.L."/>
        </authorList>
    </citation>
    <scope>NUCLEOTIDE SEQUENCE</scope>
    <source>
        <strain evidence="1">K2</strain>
    </source>
</reference>
<evidence type="ECO:0000313" key="1">
    <source>
        <dbReference type="EMBL" id="KAK2569697.1"/>
    </source>
</evidence>
<proteinExistence type="predicted"/>
<sequence length="97" mass="11113">MQCDIADSDKHIWYRLPDTGLVFDRQKDNPIDAFHCVTANHNEQIFVKMEVKGPYALFVLHCSFLCCVIPDCAQVGEGFSSWVINSYRRLLESSWAA</sequence>